<protein>
    <recommendedName>
        <fullName evidence="2">PDZ domain-containing protein</fullName>
    </recommendedName>
</protein>
<sequence length="132" mass="14762">MGNATYFCCASDSHTTSTVNFEPELNVHSAAEEEAVGLKLYERKPFKVILTRTGPHWNNIGVVLSPDDSPDYLTIDDINCPSLLGSWNEASHKNQKVRVGDMIKAVNEFSSTCEQMLADVRRMPRELLAYIV</sequence>
<evidence type="ECO:0008006" key="2">
    <source>
        <dbReference type="Google" id="ProtNLM"/>
    </source>
</evidence>
<proteinExistence type="evidence at transcript level"/>
<dbReference type="EMBL" id="EF134195">
    <property type="protein sequence ID" value="ABV22309.1"/>
    <property type="molecule type" value="mRNA"/>
</dbReference>
<reference evidence="1" key="1">
    <citation type="journal article" date="2007" name="Proc. Natl. Acad. Sci. U.S.A.">
        <title>Spliced leader RNA trans-splicing in dinoflagellates.</title>
        <authorList>
            <person name="Zhang H."/>
            <person name="Hou Y."/>
            <person name="Miranda L."/>
            <person name="Campbell D.A."/>
            <person name="Sturm N.R."/>
            <person name="Gaasterland T."/>
            <person name="Lin S."/>
        </authorList>
    </citation>
    <scope>NUCLEOTIDE SEQUENCE</scope>
    <source>
        <strain evidence="1">CCMP1975</strain>
    </source>
</reference>
<accession>A7WQ07</accession>
<evidence type="ECO:0000313" key="1">
    <source>
        <dbReference type="EMBL" id="ABV22309.1"/>
    </source>
</evidence>
<name>A7WQ07_KARVE</name>
<organism evidence="1">
    <name type="scientific">Karlodinium veneficum</name>
    <name type="common">Dinoflagellate</name>
    <name type="synonym">Karlodinium micrum</name>
    <dbReference type="NCBI Taxonomy" id="407301"/>
    <lineage>
        <taxon>Eukaryota</taxon>
        <taxon>Sar</taxon>
        <taxon>Alveolata</taxon>
        <taxon>Dinophyceae</taxon>
        <taxon>Gymnodiniales</taxon>
        <taxon>Kareniaceae</taxon>
        <taxon>Karlodinium</taxon>
    </lineage>
</organism>
<dbReference type="AlphaFoldDB" id="A7WQ07"/>